<dbReference type="Pfam" id="PF09755">
    <property type="entry name" value="DUF2046"/>
    <property type="match status" value="1"/>
</dbReference>
<gene>
    <name evidence="2" type="ORF">NOO_LOCUS767</name>
</gene>
<dbReference type="STRING" id="42157.A0A182DYL7"/>
<dbReference type="Proteomes" id="UP000271087">
    <property type="component" value="Unassembled WGS sequence"/>
</dbReference>
<dbReference type="WBParaSite" id="nOo.2.0.1.t00767-RA">
    <property type="protein sequence ID" value="nOo.2.0.1.t00767-RA"/>
    <property type="gene ID" value="nOo.2.0.1.g00767"/>
</dbReference>
<dbReference type="InterPro" id="IPR019152">
    <property type="entry name" value="DUF2046"/>
</dbReference>
<feature type="region of interest" description="Disordered" evidence="1">
    <location>
        <begin position="428"/>
        <end position="559"/>
    </location>
</feature>
<evidence type="ECO:0000256" key="1">
    <source>
        <dbReference type="SAM" id="MobiDB-lite"/>
    </source>
</evidence>
<proteinExistence type="predicted"/>
<feature type="compositionally biased region" description="Basic and acidic residues" evidence="1">
    <location>
        <begin position="46"/>
        <end position="64"/>
    </location>
</feature>
<organism evidence="4">
    <name type="scientific">Onchocerca ochengi</name>
    <name type="common">Filarial nematode worm</name>
    <dbReference type="NCBI Taxonomy" id="42157"/>
    <lineage>
        <taxon>Eukaryota</taxon>
        <taxon>Metazoa</taxon>
        <taxon>Ecdysozoa</taxon>
        <taxon>Nematoda</taxon>
        <taxon>Chromadorea</taxon>
        <taxon>Rhabditida</taxon>
        <taxon>Spirurina</taxon>
        <taxon>Spiruromorpha</taxon>
        <taxon>Filarioidea</taxon>
        <taxon>Onchocercidae</taxon>
        <taxon>Onchocerca</taxon>
    </lineage>
</organism>
<feature type="compositionally biased region" description="Polar residues" evidence="1">
    <location>
        <begin position="428"/>
        <end position="450"/>
    </location>
</feature>
<dbReference type="OrthoDB" id="78858at2759"/>
<feature type="compositionally biased region" description="Basic and acidic residues" evidence="1">
    <location>
        <begin position="496"/>
        <end position="511"/>
    </location>
</feature>
<feature type="compositionally biased region" description="Polar residues" evidence="1">
    <location>
        <begin position="512"/>
        <end position="535"/>
    </location>
</feature>
<dbReference type="PANTHER" id="PTHR15276:SF0">
    <property type="entry name" value="COILED-COIL DOMAIN-CONTAINING PROTEIN 6"/>
    <property type="match status" value="1"/>
</dbReference>
<protein>
    <submittedName>
        <fullName evidence="4">Coiled-coil domain-containing protein 6</fullName>
    </submittedName>
</protein>
<dbReference type="AlphaFoldDB" id="A0A182DYL7"/>
<feature type="region of interest" description="Disordered" evidence="1">
    <location>
        <begin position="1"/>
        <end position="24"/>
    </location>
</feature>
<keyword evidence="3" id="KW-1185">Reference proteome</keyword>
<evidence type="ECO:0000313" key="2">
    <source>
        <dbReference type="EMBL" id="VDK62809.1"/>
    </source>
</evidence>
<feature type="compositionally biased region" description="Polar residues" evidence="1">
    <location>
        <begin position="15"/>
        <end position="24"/>
    </location>
</feature>
<feature type="region of interest" description="Disordered" evidence="1">
    <location>
        <begin position="279"/>
        <end position="328"/>
    </location>
</feature>
<dbReference type="EMBL" id="UYRW01000082">
    <property type="protein sequence ID" value="VDK62809.1"/>
    <property type="molecule type" value="Genomic_DNA"/>
</dbReference>
<reference evidence="2 3" key="2">
    <citation type="submission" date="2018-08" db="EMBL/GenBank/DDBJ databases">
        <authorList>
            <person name="Laetsch R D."/>
            <person name="Stevens L."/>
            <person name="Kumar S."/>
            <person name="Blaxter L. M."/>
        </authorList>
    </citation>
    <scope>NUCLEOTIDE SEQUENCE [LARGE SCALE GENOMIC DNA]</scope>
</reference>
<sequence length="559" mass="62800">MQNSSNKHCGENIRSEMSGSTGLTNGQSFRLQSAICTERTSFGSDGSRDKHTGHPKAGREDSELAKVTAKLSPQLSSSVEDVTVDVISDQELISLYEERIPRSSVKYDNVLRKAIFLLREKTRVEEEITGLRARNESLQQLNKTIREKSVRLHAKAEQEEEFISNMLLKRIQKLKNDKEALALKYEQEEEFLTNDLTRKLSQLQNERDELAGQVEAEQSWVVDTLLVKIRKLEAEISANHTALEQLRREKVDLENALEHEQESLFNTLGKRMDQLEAEKRRMQARLDQASLSEDHSPASSTNEFSSHELNDTGERRSTRAETEARKLREECSRQRSVIANLKGTISNLQQQMSAQETKYVADLLAIREKSAESRANNRRARMALETDLARCLETCRAFAASETARENDEDNCMAALLNRMSVPKSMTPTPAYSTEASNPSIGTVPNTDNGLSPWHNERMPHGRSASQGDRMEEGSETADTDGDVNMDAGFFINERLSPRNEDGERFNEESTKTTSAYPGSISSVSNEDSNESTELANIGLDQFARPALPPTRSPVAKRD</sequence>
<feature type="compositionally biased region" description="Acidic residues" evidence="1">
    <location>
        <begin position="474"/>
        <end position="484"/>
    </location>
</feature>
<name>A0A182DYL7_ONCOC</name>
<feature type="compositionally biased region" description="Basic and acidic residues" evidence="1">
    <location>
        <begin position="305"/>
        <end position="328"/>
    </location>
</feature>
<evidence type="ECO:0000313" key="3">
    <source>
        <dbReference type="Proteomes" id="UP000271087"/>
    </source>
</evidence>
<evidence type="ECO:0000313" key="4">
    <source>
        <dbReference type="WBParaSite" id="nOo.2.0.1.t00767-RA"/>
    </source>
</evidence>
<feature type="region of interest" description="Disordered" evidence="1">
    <location>
        <begin position="40"/>
        <end position="64"/>
    </location>
</feature>
<accession>A0A182DYL7</accession>
<dbReference type="PANTHER" id="PTHR15276">
    <property type="entry name" value="H4 D10S170 PROTEIN-RELATED"/>
    <property type="match status" value="1"/>
</dbReference>
<reference evidence="4" key="1">
    <citation type="submission" date="2016-06" db="UniProtKB">
        <authorList>
            <consortium name="WormBaseParasite"/>
        </authorList>
    </citation>
    <scope>IDENTIFICATION</scope>
</reference>